<comment type="similarity">
    <text evidence="2">Belongs to the cyclin family.</text>
</comment>
<dbReference type="GO" id="GO:0016538">
    <property type="term" value="F:cyclin-dependent protein serine/threonine kinase regulator activity"/>
    <property type="evidence" value="ECO:0007669"/>
    <property type="project" value="InterPro"/>
</dbReference>
<feature type="compositionally biased region" description="Polar residues" evidence="3">
    <location>
        <begin position="329"/>
        <end position="346"/>
    </location>
</feature>
<dbReference type="CDD" id="cd20530">
    <property type="entry name" value="CYCLIN_CCNK_rpt1"/>
    <property type="match status" value="1"/>
</dbReference>
<dbReference type="FunFam" id="1.10.472.10:FF:000021">
    <property type="entry name" value="Cyclin-K (Predicted)"/>
    <property type="match status" value="1"/>
</dbReference>
<proteinExistence type="inferred from homology"/>
<dbReference type="GO" id="GO:0006357">
    <property type="term" value="P:regulation of transcription by RNA polymerase II"/>
    <property type="evidence" value="ECO:0007669"/>
    <property type="project" value="InterPro"/>
</dbReference>
<dbReference type="InterPro" id="IPR043198">
    <property type="entry name" value="Cyclin/Ssn8"/>
</dbReference>
<dbReference type="InterPro" id="IPR006671">
    <property type="entry name" value="Cyclin_N"/>
</dbReference>
<dbReference type="Pfam" id="PF21797">
    <property type="entry name" value="CycT2-like_C"/>
    <property type="match status" value="1"/>
</dbReference>
<dbReference type="InterPro" id="IPR036915">
    <property type="entry name" value="Cyclin-like_sf"/>
</dbReference>
<feature type="region of interest" description="Disordered" evidence="3">
    <location>
        <begin position="247"/>
        <end position="403"/>
    </location>
</feature>
<feature type="compositionally biased region" description="Pro residues" evidence="3">
    <location>
        <begin position="348"/>
        <end position="358"/>
    </location>
</feature>
<dbReference type="EMBL" id="GEEE01017611">
    <property type="protein sequence ID" value="JAP45614.1"/>
    <property type="molecule type" value="Transcribed_RNA"/>
</dbReference>
<gene>
    <name evidence="6" type="primary">CCNK</name>
    <name evidence="6" type="ORF">TR166545</name>
</gene>
<accession>A0A0X3P0T8</accession>
<dbReference type="AlphaFoldDB" id="A0A0X3P0T8"/>
<dbReference type="SMART" id="SM01332">
    <property type="entry name" value="Cyclin_C"/>
    <property type="match status" value="1"/>
</dbReference>
<evidence type="ECO:0000256" key="2">
    <source>
        <dbReference type="RuleBase" id="RU000383"/>
    </source>
</evidence>
<feature type="compositionally biased region" description="Polar residues" evidence="3">
    <location>
        <begin position="295"/>
        <end position="310"/>
    </location>
</feature>
<evidence type="ECO:0000259" key="4">
    <source>
        <dbReference type="SMART" id="SM00385"/>
    </source>
</evidence>
<dbReference type="InterPro" id="IPR013763">
    <property type="entry name" value="Cyclin-like_dom"/>
</dbReference>
<dbReference type="CDD" id="cd20531">
    <property type="entry name" value="CYCLIN_CCNK_rpt2"/>
    <property type="match status" value="1"/>
</dbReference>
<evidence type="ECO:0000259" key="5">
    <source>
        <dbReference type="SMART" id="SM01332"/>
    </source>
</evidence>
<evidence type="ECO:0000256" key="3">
    <source>
        <dbReference type="SAM" id="MobiDB-lite"/>
    </source>
</evidence>
<evidence type="ECO:0000313" key="6">
    <source>
        <dbReference type="EMBL" id="JAP45614.1"/>
    </source>
</evidence>
<feature type="compositionally biased region" description="Pro residues" evidence="3">
    <location>
        <begin position="380"/>
        <end position="394"/>
    </location>
</feature>
<feature type="compositionally biased region" description="Polar residues" evidence="3">
    <location>
        <begin position="270"/>
        <end position="279"/>
    </location>
</feature>
<dbReference type="Pfam" id="PF00134">
    <property type="entry name" value="Cyclin_N"/>
    <property type="match status" value="1"/>
</dbReference>
<feature type="domain" description="Cyclin-like" evidence="4">
    <location>
        <begin position="148"/>
        <end position="242"/>
    </location>
</feature>
<dbReference type="Gene3D" id="1.10.472.10">
    <property type="entry name" value="Cyclin-like"/>
    <property type="match status" value="2"/>
</dbReference>
<keyword evidence="1 2" id="KW-0195">Cyclin</keyword>
<protein>
    <submittedName>
        <fullName evidence="6">Cyclin-K</fullName>
    </submittedName>
</protein>
<reference evidence="6" key="1">
    <citation type="submission" date="2016-01" db="EMBL/GenBank/DDBJ databases">
        <title>Reference transcriptome for the parasite Schistocephalus solidus: insights into the molecular evolution of parasitism.</title>
        <authorList>
            <person name="Hebert F.O."/>
            <person name="Grambauer S."/>
            <person name="Barber I."/>
            <person name="Landry C.R."/>
            <person name="Aubin-Horth N."/>
        </authorList>
    </citation>
    <scope>NUCLEOTIDE SEQUENCE</scope>
</reference>
<feature type="domain" description="Cyclin-like" evidence="4">
    <location>
        <begin position="41"/>
        <end position="135"/>
    </location>
</feature>
<dbReference type="SMART" id="SM00385">
    <property type="entry name" value="CYCLIN"/>
    <property type="match status" value="2"/>
</dbReference>
<dbReference type="SUPFAM" id="SSF47954">
    <property type="entry name" value="Cyclin-like"/>
    <property type="match status" value="2"/>
</dbReference>
<feature type="domain" description="Cyclin C-terminal" evidence="5">
    <location>
        <begin position="144"/>
        <end position="273"/>
    </location>
</feature>
<feature type="compositionally biased region" description="Basic and acidic residues" evidence="3">
    <location>
        <begin position="251"/>
        <end position="267"/>
    </location>
</feature>
<sequence length="509" mass="57160">MELHHQMPCWYYEKEELLRTPSFLDGVPNEVEDRYRSEGARFIFDMGTKLHLRYDTCATAIVFFHRFYMFHSFKAFPRYVTAACCLMLAGKVEETPKKCRDIIGTARALLPDHVMEQFGADPREEVMMYERILLKTIKFDLQVSHPYKYLLHFTKRIKGDPERIKQLLQMAWSFINDSLATTLCLQWEPEIVACAVLYLATRMKKCTIEDWEGRQPGQRWWECFVENMSTEVMEDICHKILDLYPASEGPGPRRTDQSDSGTRRELNVSRPDQQVTQQHSLKRPRPAGGRDLGIETSQPKSHAPASSNFSAHRVTDNRTEVSLGRDCNKPSQWTANSIAQSGSTNDLLPPPPPPPPLPDSRFPPHTQHPFHSEQQNSPGCLPPPPPPPPPPLPTGVPTLYPPASSLLQYNHPLPLPTHHQSAIPQSLPVRPAVASEPVILPTTFPAAFGPPVIAPIPPSTWFRGQPGLPVVQSAPALQTLASNKFAVGGQQQQIFDVVNSGGGFVRPML</sequence>
<name>A0A0X3P0T8_SCHSO</name>
<organism evidence="6">
    <name type="scientific">Schistocephalus solidus</name>
    <name type="common">Tapeworm</name>
    <dbReference type="NCBI Taxonomy" id="70667"/>
    <lineage>
        <taxon>Eukaryota</taxon>
        <taxon>Metazoa</taxon>
        <taxon>Spiralia</taxon>
        <taxon>Lophotrochozoa</taxon>
        <taxon>Platyhelminthes</taxon>
        <taxon>Cestoda</taxon>
        <taxon>Eucestoda</taxon>
        <taxon>Diphyllobothriidea</taxon>
        <taxon>Diphyllobothriidae</taxon>
        <taxon>Schistocephalus</taxon>
    </lineage>
</organism>
<dbReference type="PANTHER" id="PTHR10026">
    <property type="entry name" value="CYCLIN"/>
    <property type="match status" value="1"/>
</dbReference>
<evidence type="ECO:0000256" key="1">
    <source>
        <dbReference type="ARBA" id="ARBA00023127"/>
    </source>
</evidence>
<dbReference type="InterPro" id="IPR004367">
    <property type="entry name" value="Cyclin_C-dom"/>
</dbReference>